<feature type="domain" description="STAS" evidence="7">
    <location>
        <begin position="538"/>
        <end position="764"/>
    </location>
</feature>
<dbReference type="InterPro" id="IPR036513">
    <property type="entry name" value="STAS_dom_sf"/>
</dbReference>
<evidence type="ECO:0000256" key="3">
    <source>
        <dbReference type="ARBA" id="ARBA00022989"/>
    </source>
</evidence>
<evidence type="ECO:0000313" key="9">
    <source>
        <dbReference type="Proteomes" id="UP000596742"/>
    </source>
</evidence>
<feature type="transmembrane region" description="Helical" evidence="6">
    <location>
        <begin position="352"/>
        <end position="371"/>
    </location>
</feature>
<feature type="transmembrane region" description="Helical" evidence="6">
    <location>
        <begin position="128"/>
        <end position="156"/>
    </location>
</feature>
<comment type="subcellular location">
    <subcellularLocation>
        <location evidence="1">Membrane</location>
        <topology evidence="1">Multi-pass membrane protein</topology>
    </subcellularLocation>
</comment>
<dbReference type="Pfam" id="PF00916">
    <property type="entry name" value="Sulfate_transp"/>
    <property type="match status" value="1"/>
</dbReference>
<keyword evidence="2 6" id="KW-0812">Transmembrane</keyword>
<evidence type="ECO:0000313" key="8">
    <source>
        <dbReference type="EMBL" id="VDH94005.1"/>
    </source>
</evidence>
<dbReference type="EMBL" id="UYJE01000525">
    <property type="protein sequence ID" value="VDH94005.1"/>
    <property type="molecule type" value="Genomic_DNA"/>
</dbReference>
<accession>A0A8B6BRH6</accession>
<feature type="transmembrane region" description="Helical" evidence="6">
    <location>
        <begin position="424"/>
        <end position="445"/>
    </location>
</feature>
<dbReference type="InterPro" id="IPR011547">
    <property type="entry name" value="SLC26A/SulP_dom"/>
</dbReference>
<evidence type="ECO:0000256" key="2">
    <source>
        <dbReference type="ARBA" id="ARBA00022692"/>
    </source>
</evidence>
<feature type="transmembrane region" description="Helical" evidence="6">
    <location>
        <begin position="194"/>
        <end position="219"/>
    </location>
</feature>
<evidence type="ECO:0000256" key="4">
    <source>
        <dbReference type="ARBA" id="ARBA00023136"/>
    </source>
</evidence>
<proteinExistence type="predicted"/>
<evidence type="ECO:0000256" key="1">
    <source>
        <dbReference type="ARBA" id="ARBA00004141"/>
    </source>
</evidence>
<protein>
    <submittedName>
        <fullName evidence="8">Solute carrier family 26, member 5</fullName>
    </submittedName>
</protein>
<dbReference type="NCBIfam" id="TIGR00815">
    <property type="entry name" value="sulP"/>
    <property type="match status" value="1"/>
</dbReference>
<dbReference type="InterPro" id="IPR002645">
    <property type="entry name" value="STAS_dom"/>
</dbReference>
<evidence type="ECO:0000256" key="5">
    <source>
        <dbReference type="SAM" id="MobiDB-lite"/>
    </source>
</evidence>
<dbReference type="GO" id="GO:0055085">
    <property type="term" value="P:transmembrane transport"/>
    <property type="evidence" value="ECO:0007669"/>
    <property type="project" value="InterPro"/>
</dbReference>
<sequence>MVSESPRRRFSAPSGAFGEESTIFVKRQPFTQVAFDEIHLKEDIEEDPSLATTLKNNLFCSKKRLWKIISTYLPIIKVLRYYNIKESIVTDIVSGITIGILHIPQALAFGLLTSVKVENGLYTSVWPVLLYVIFGTSAHVSMGTSAVICIVTASVVDRQAENFKATFEFNNATTNFTTWEDIPEFMDYKENISLCVAMLSGLILLFMGFLRLGFITAYLSESFFNAFTSGAAVHIATSQLPALLGINVKRFGGAFKIIYTYQEIFSNITSLSWQTPLVALVSIAILLFFKEFINEKFKHKLPIPIPVELLVVILATAISYGANLAEEVAVVGEIPGTIPPPVIPDLTGFQDYFVDCFVLAILIFANTIAMAKICAKKHNYEIDDSQELIAYGMCNFASSFLKCFPSAVAPPRSMIASNMGTKSTLAGVFVTILMLLVIMAMSVLFEPLPKAALAAIIVVALKGLFIQMADCRKFWRINKFDFVIWFFTIVSVVFLDIDFGLGIGVIVSLITVVFQTQFSRGFRVGRTMKESAFVEHKRYKDSIESNGVKIFRFQSNLYFANAEIFRNNLYKATVNPRKLLKFLKKQEKNQEREEKRDGRKVSKTSETGVATNGNVKKSSSQLALVTGDNPAFAMDEVNLQNNGVQKPYGGLKRPLSIASNLTSICDDDDEVDPEDGEEFVTDDKIRRMRRTHHIIIDCSTVNYMDSSGANVLGHISSEYEHVNIKLFLAGVAASVRDTMEHAGTFEKIPQHHIFLELHDAIAVARSKAVVPLQPFLEDFTYDEAAEESTLVLSVNDMQFCLHVLGNLKFDV</sequence>
<keyword evidence="3 6" id="KW-1133">Transmembrane helix</keyword>
<feature type="transmembrane region" description="Helical" evidence="6">
    <location>
        <begin position="271"/>
        <end position="289"/>
    </location>
</feature>
<dbReference type="CDD" id="cd07042">
    <property type="entry name" value="STAS_SulP_like_sulfate_transporter"/>
    <property type="match status" value="1"/>
</dbReference>
<dbReference type="Gene3D" id="3.30.750.24">
    <property type="entry name" value="STAS domain"/>
    <property type="match status" value="1"/>
</dbReference>
<dbReference type="SUPFAM" id="SSF52091">
    <property type="entry name" value="SpoIIaa-like"/>
    <property type="match status" value="1"/>
</dbReference>
<keyword evidence="9" id="KW-1185">Reference proteome</keyword>
<gene>
    <name evidence="8" type="ORF">MGAL_10B073175</name>
</gene>
<feature type="compositionally biased region" description="Polar residues" evidence="5">
    <location>
        <begin position="604"/>
        <end position="620"/>
    </location>
</feature>
<evidence type="ECO:0000256" key="6">
    <source>
        <dbReference type="SAM" id="Phobius"/>
    </source>
</evidence>
<feature type="region of interest" description="Disordered" evidence="5">
    <location>
        <begin position="590"/>
        <end position="620"/>
    </location>
</feature>
<feature type="compositionally biased region" description="Basic and acidic residues" evidence="5">
    <location>
        <begin position="590"/>
        <end position="600"/>
    </location>
</feature>
<dbReference type="AlphaFoldDB" id="A0A8B6BRH6"/>
<dbReference type="Proteomes" id="UP000596742">
    <property type="component" value="Unassembled WGS sequence"/>
</dbReference>
<reference evidence="8" key="1">
    <citation type="submission" date="2018-11" db="EMBL/GenBank/DDBJ databases">
        <authorList>
            <person name="Alioto T."/>
            <person name="Alioto T."/>
        </authorList>
    </citation>
    <scope>NUCLEOTIDE SEQUENCE</scope>
</reference>
<feature type="transmembrane region" description="Helical" evidence="6">
    <location>
        <begin position="482"/>
        <end position="514"/>
    </location>
</feature>
<name>A0A8B6BRH6_MYTGA</name>
<evidence type="ECO:0000259" key="7">
    <source>
        <dbReference type="PROSITE" id="PS50801"/>
    </source>
</evidence>
<dbReference type="Pfam" id="PF01740">
    <property type="entry name" value="STAS"/>
    <property type="match status" value="1"/>
</dbReference>
<comment type="caution">
    <text evidence="8">The sequence shown here is derived from an EMBL/GenBank/DDBJ whole genome shotgun (WGS) entry which is preliminary data.</text>
</comment>
<dbReference type="PROSITE" id="PS50801">
    <property type="entry name" value="STAS"/>
    <property type="match status" value="1"/>
</dbReference>
<dbReference type="GO" id="GO:0016020">
    <property type="term" value="C:membrane"/>
    <property type="evidence" value="ECO:0007669"/>
    <property type="project" value="UniProtKB-SubCell"/>
</dbReference>
<keyword evidence="4 6" id="KW-0472">Membrane</keyword>
<dbReference type="PANTHER" id="PTHR11814">
    <property type="entry name" value="SULFATE TRANSPORTER"/>
    <property type="match status" value="1"/>
</dbReference>
<feature type="transmembrane region" description="Helical" evidence="6">
    <location>
        <begin position="88"/>
        <end position="108"/>
    </location>
</feature>
<dbReference type="InterPro" id="IPR001902">
    <property type="entry name" value="SLC26A/SulP_fam"/>
</dbReference>
<organism evidence="8 9">
    <name type="scientific">Mytilus galloprovincialis</name>
    <name type="common">Mediterranean mussel</name>
    <dbReference type="NCBI Taxonomy" id="29158"/>
    <lineage>
        <taxon>Eukaryota</taxon>
        <taxon>Metazoa</taxon>
        <taxon>Spiralia</taxon>
        <taxon>Lophotrochozoa</taxon>
        <taxon>Mollusca</taxon>
        <taxon>Bivalvia</taxon>
        <taxon>Autobranchia</taxon>
        <taxon>Pteriomorphia</taxon>
        <taxon>Mytilida</taxon>
        <taxon>Mytiloidea</taxon>
        <taxon>Mytilidae</taxon>
        <taxon>Mytilinae</taxon>
        <taxon>Mytilus</taxon>
    </lineage>
</organism>
<feature type="transmembrane region" description="Helical" evidence="6">
    <location>
        <begin position="301"/>
        <end position="322"/>
    </location>
</feature>
<feature type="transmembrane region" description="Helical" evidence="6">
    <location>
        <begin position="451"/>
        <end position="470"/>
    </location>
</feature>